<dbReference type="EMBL" id="WNWQ01000055">
    <property type="protein sequence ID" value="KAE9981620.1"/>
    <property type="molecule type" value="Genomic_DNA"/>
</dbReference>
<evidence type="ECO:0000256" key="3">
    <source>
        <dbReference type="ARBA" id="ARBA00022679"/>
    </source>
</evidence>
<dbReference type="GO" id="GO:0000139">
    <property type="term" value="C:Golgi membrane"/>
    <property type="evidence" value="ECO:0007669"/>
    <property type="project" value="TreeGrafter"/>
</dbReference>
<protein>
    <recommendedName>
        <fullName evidence="8">Glycosyltransferase family 34 protein</fullName>
    </recommendedName>
</protein>
<keyword evidence="4" id="KW-1133">Transmembrane helix</keyword>
<dbReference type="AlphaFoldDB" id="A0A8H3UHV1"/>
<keyword evidence="3" id="KW-0808">Transferase</keyword>
<evidence type="ECO:0008006" key="8">
    <source>
        <dbReference type="Google" id="ProtNLM"/>
    </source>
</evidence>
<reference evidence="5 7" key="1">
    <citation type="submission" date="2018-12" db="EMBL/GenBank/DDBJ databases">
        <title>Venturia inaequalis Genome Resource.</title>
        <authorList>
            <person name="Lichtner F.J."/>
        </authorList>
    </citation>
    <scope>NUCLEOTIDE SEQUENCE [LARGE SCALE GENOMIC DNA]</scope>
    <source>
        <strain evidence="5 7">120213</strain>
        <strain evidence="6">Bline_iso_100314</strain>
    </source>
</reference>
<dbReference type="PANTHER" id="PTHR31306">
    <property type="entry name" value="ALPHA-1,6-MANNOSYLTRANSFERASE MNN11-RELATED"/>
    <property type="match status" value="1"/>
</dbReference>
<organism evidence="5 7">
    <name type="scientific">Venturia inaequalis</name>
    <name type="common">Apple scab fungus</name>
    <dbReference type="NCBI Taxonomy" id="5025"/>
    <lineage>
        <taxon>Eukaryota</taxon>
        <taxon>Fungi</taxon>
        <taxon>Dikarya</taxon>
        <taxon>Ascomycota</taxon>
        <taxon>Pezizomycotina</taxon>
        <taxon>Dothideomycetes</taxon>
        <taxon>Pleosporomycetidae</taxon>
        <taxon>Venturiales</taxon>
        <taxon>Venturiaceae</taxon>
        <taxon>Venturia</taxon>
    </lineage>
</organism>
<evidence type="ECO:0000256" key="1">
    <source>
        <dbReference type="ARBA" id="ARBA00005664"/>
    </source>
</evidence>
<dbReference type="Gene3D" id="3.90.550.10">
    <property type="entry name" value="Spore Coat Polysaccharide Biosynthesis Protein SpsA, Chain A"/>
    <property type="match status" value="1"/>
</dbReference>
<evidence type="ECO:0000313" key="5">
    <source>
        <dbReference type="EMBL" id="KAE9969772.1"/>
    </source>
</evidence>
<dbReference type="InterPro" id="IPR029044">
    <property type="entry name" value="Nucleotide-diphossugar_trans"/>
</dbReference>
<dbReference type="Pfam" id="PF05637">
    <property type="entry name" value="Glyco_transf_34"/>
    <property type="match status" value="1"/>
</dbReference>
<sequence length="300" mass="35306">MDISTMYYPSKKPYSPVKSAFPRRYLDPSRIVLVAIVLLLIFFFRFESIETTTVTDDVREIFTPASALPGFRPLNESRIAIVTFTTEQKSFTHLSLKNKAYYAKKHGYDFYIDYESNNDRGMMWHKFDMVQKVINASEHDWVWWMDFDTLITNTNTKLEEIILESLANATDPDSVDYIFTPDCFELNAGSFLTRASPRSHTFINRVIDYHSANATREHQLSEQDCMRDILFQSSFMEDQFVMVPQWKLNAFPEEIPCYDKDERKFERGIFMLHFAGAWAHVEGEDPTGFLMKKYERDIIW</sequence>
<evidence type="ECO:0000313" key="7">
    <source>
        <dbReference type="Proteomes" id="UP000447873"/>
    </source>
</evidence>
<keyword evidence="2" id="KW-0328">Glycosyltransferase</keyword>
<keyword evidence="4" id="KW-0812">Transmembrane</keyword>
<dbReference type="GO" id="GO:0016757">
    <property type="term" value="F:glycosyltransferase activity"/>
    <property type="evidence" value="ECO:0007669"/>
    <property type="project" value="UniProtKB-KW"/>
</dbReference>
<evidence type="ECO:0000313" key="6">
    <source>
        <dbReference type="EMBL" id="KAE9981620.1"/>
    </source>
</evidence>
<comment type="caution">
    <text evidence="5">The sequence shown here is derived from an EMBL/GenBank/DDBJ whole genome shotgun (WGS) entry which is preliminary data.</text>
</comment>
<dbReference type="GO" id="GO:0006487">
    <property type="term" value="P:protein N-linked glycosylation"/>
    <property type="evidence" value="ECO:0007669"/>
    <property type="project" value="TreeGrafter"/>
</dbReference>
<dbReference type="InterPro" id="IPR008630">
    <property type="entry name" value="Glyco_trans_34"/>
</dbReference>
<feature type="transmembrane region" description="Helical" evidence="4">
    <location>
        <begin position="28"/>
        <end position="46"/>
    </location>
</feature>
<comment type="similarity">
    <text evidence="1">Belongs to the glycosyltransferase 34 family.</text>
</comment>
<dbReference type="EMBL" id="WNWS01000355">
    <property type="protein sequence ID" value="KAE9969772.1"/>
    <property type="molecule type" value="Genomic_DNA"/>
</dbReference>
<name>A0A8H3UHV1_VENIN</name>
<evidence type="ECO:0000256" key="2">
    <source>
        <dbReference type="ARBA" id="ARBA00022676"/>
    </source>
</evidence>
<dbReference type="Proteomes" id="UP000447873">
    <property type="component" value="Unassembled WGS sequence"/>
</dbReference>
<accession>A0A8H3UHV1</accession>
<evidence type="ECO:0000256" key="4">
    <source>
        <dbReference type="SAM" id="Phobius"/>
    </source>
</evidence>
<proteinExistence type="inferred from homology"/>
<keyword evidence="4" id="KW-0472">Membrane</keyword>
<dbReference type="Proteomes" id="UP000433883">
    <property type="component" value="Unassembled WGS sequence"/>
</dbReference>
<gene>
    <name evidence="6" type="ORF">BLS_007170</name>
    <name evidence="5" type="ORF">EG328_006667</name>
</gene>
<dbReference type="PANTHER" id="PTHR31306:SF5">
    <property type="entry name" value="ALPHA-1,6-MANNOSYLTRANSFERASE MNN10-RELATED"/>
    <property type="match status" value="1"/>
</dbReference>